<organism evidence="3 4">
    <name type="scientific">Novosphingobium aquae</name>
    <dbReference type="NCBI Taxonomy" id="3133435"/>
    <lineage>
        <taxon>Bacteria</taxon>
        <taxon>Pseudomonadati</taxon>
        <taxon>Pseudomonadota</taxon>
        <taxon>Alphaproteobacteria</taxon>
        <taxon>Sphingomonadales</taxon>
        <taxon>Sphingomonadaceae</taxon>
        <taxon>Novosphingobium</taxon>
    </lineage>
</organism>
<accession>A0ABU8SB02</accession>
<dbReference type="SUPFAM" id="SSF53300">
    <property type="entry name" value="vWA-like"/>
    <property type="match status" value="1"/>
</dbReference>
<dbReference type="EMBL" id="JBBHJY010000006">
    <property type="protein sequence ID" value="MEJ6010674.1"/>
    <property type="molecule type" value="Genomic_DNA"/>
</dbReference>
<dbReference type="CDD" id="cd00198">
    <property type="entry name" value="vWFA"/>
    <property type="match status" value="1"/>
</dbReference>
<dbReference type="Gene3D" id="3.40.50.410">
    <property type="entry name" value="von Willebrand factor, type A domain"/>
    <property type="match status" value="1"/>
</dbReference>
<dbReference type="InterPro" id="IPR002881">
    <property type="entry name" value="DUF58"/>
</dbReference>
<gene>
    <name evidence="3" type="ORF">WG900_12195</name>
</gene>
<feature type="domain" description="VWFA" evidence="2">
    <location>
        <begin position="232"/>
        <end position="395"/>
    </location>
</feature>
<dbReference type="Proteomes" id="UP001379235">
    <property type="component" value="Unassembled WGS sequence"/>
</dbReference>
<evidence type="ECO:0000256" key="1">
    <source>
        <dbReference type="SAM" id="SignalP"/>
    </source>
</evidence>
<dbReference type="PANTHER" id="PTHR33608:SF3">
    <property type="entry name" value="SLR2013 PROTEIN"/>
    <property type="match status" value="1"/>
</dbReference>
<keyword evidence="4" id="KW-1185">Reference proteome</keyword>
<protein>
    <submittedName>
        <fullName evidence="3">DUF58 domain-containing protein</fullName>
    </submittedName>
</protein>
<sequence length="439" mass="47291">MVPTVRAALLAALAAPAALVVAAAAPAAWPVIPALGLTLLALVLFDALLAGPFGGLRLIAPGDCEVGEPARIAALADLPGRVTGRVDLSLALDPRIASGGRLDFALQRGTEGEASVWHGSSLVTPSRRGSAMITRGWLRWQGPLGIGARQREIDLDQAMRVWPNLAAVRSPALQAFLKDSQFGLIARRMRGEGTQFEALADYQPGMDRRRIDWKSSARHMHLYAKEYENERNNPIVFAFDCGQAMCEPVAGLPRIDRAVSAALATAYVALKGGDRVALYGFAARPQLLTPFVTDARDFHRLQRAAAGLDYHAQEPNFTLALASLSARLARRSLVVIFSDFTDPTSAELMIESVTRLVSRHVVLFVTMADAELDEIAGAAPDGMGELAMAVAADGLLRQRALVLQRLRQIGVDVVEVPWDQIGMRVIDAYLNIKRAGRIG</sequence>
<proteinExistence type="predicted"/>
<dbReference type="SMART" id="SM00327">
    <property type="entry name" value="VWA"/>
    <property type="match status" value="1"/>
</dbReference>
<feature type="signal peptide" evidence="1">
    <location>
        <begin position="1"/>
        <end position="22"/>
    </location>
</feature>
<reference evidence="3 4" key="1">
    <citation type="submission" date="2024-03" db="EMBL/GenBank/DDBJ databases">
        <authorList>
            <person name="Jo J.-H."/>
        </authorList>
    </citation>
    <scope>NUCLEOTIDE SEQUENCE [LARGE SCALE GENOMIC DNA]</scope>
    <source>
        <strain evidence="3 4">AS3R-12</strain>
    </source>
</reference>
<keyword evidence="1" id="KW-0732">Signal</keyword>
<evidence type="ECO:0000313" key="4">
    <source>
        <dbReference type="Proteomes" id="UP001379235"/>
    </source>
</evidence>
<comment type="caution">
    <text evidence="3">The sequence shown here is derived from an EMBL/GenBank/DDBJ whole genome shotgun (WGS) entry which is preliminary data.</text>
</comment>
<dbReference type="InterPro" id="IPR036465">
    <property type="entry name" value="vWFA_dom_sf"/>
</dbReference>
<name>A0ABU8SB02_9SPHN</name>
<evidence type="ECO:0000259" key="2">
    <source>
        <dbReference type="SMART" id="SM00327"/>
    </source>
</evidence>
<evidence type="ECO:0000313" key="3">
    <source>
        <dbReference type="EMBL" id="MEJ6010674.1"/>
    </source>
</evidence>
<dbReference type="InterPro" id="IPR002035">
    <property type="entry name" value="VWF_A"/>
</dbReference>
<dbReference type="PANTHER" id="PTHR33608">
    <property type="entry name" value="BLL2464 PROTEIN"/>
    <property type="match status" value="1"/>
</dbReference>
<dbReference type="RefSeq" id="WP_339967758.1">
    <property type="nucleotide sequence ID" value="NZ_JBBHJY010000006.1"/>
</dbReference>
<feature type="chain" id="PRO_5047103132" evidence="1">
    <location>
        <begin position="23"/>
        <end position="439"/>
    </location>
</feature>
<dbReference type="Pfam" id="PF01882">
    <property type="entry name" value="DUF58"/>
    <property type="match status" value="1"/>
</dbReference>